<dbReference type="Gene3D" id="3.40.190.10">
    <property type="entry name" value="Periplasmic binding protein-like II"/>
    <property type="match status" value="2"/>
</dbReference>
<accession>A0A640T096</accession>
<protein>
    <submittedName>
        <fullName evidence="4">Sugar ABC transporter substrate-binding protein</fullName>
    </submittedName>
</protein>
<feature type="region of interest" description="Disordered" evidence="3">
    <location>
        <begin position="56"/>
        <end position="78"/>
    </location>
</feature>
<dbReference type="EMBL" id="BLIO01000001">
    <property type="protein sequence ID" value="GFE16594.1"/>
    <property type="molecule type" value="Genomic_DNA"/>
</dbReference>
<evidence type="ECO:0000313" key="4">
    <source>
        <dbReference type="EMBL" id="GFE16594.1"/>
    </source>
</evidence>
<name>A0A640T096_9ACTN</name>
<reference evidence="4 5" key="1">
    <citation type="submission" date="2019-12" db="EMBL/GenBank/DDBJ databases">
        <title>Whole genome shotgun sequence of Streptomyces hygroscopicus subsp. glebosus NBRC 13786.</title>
        <authorList>
            <person name="Ichikawa N."/>
            <person name="Kimura A."/>
            <person name="Kitahashi Y."/>
            <person name="Komaki H."/>
            <person name="Tamura T."/>
        </authorList>
    </citation>
    <scope>NUCLEOTIDE SEQUENCE [LARGE SCALE GENOMIC DNA]</scope>
    <source>
        <strain evidence="4 5">NBRC 13786</strain>
    </source>
</reference>
<evidence type="ECO:0000313" key="5">
    <source>
        <dbReference type="Proteomes" id="UP000430079"/>
    </source>
</evidence>
<dbReference type="PANTHER" id="PTHR43649:SF29">
    <property type="entry name" value="OSMOPROTECTIVE COMPOUNDS-BINDING PROTEIN GGTB"/>
    <property type="match status" value="1"/>
</dbReference>
<keyword evidence="2" id="KW-0813">Transport</keyword>
<dbReference type="Proteomes" id="UP000430079">
    <property type="component" value="Unassembled WGS sequence"/>
</dbReference>
<organism evidence="4 5">
    <name type="scientific">Streptomyces glebosus</name>
    <dbReference type="NCBI Taxonomy" id="249580"/>
    <lineage>
        <taxon>Bacteria</taxon>
        <taxon>Bacillati</taxon>
        <taxon>Actinomycetota</taxon>
        <taxon>Actinomycetes</taxon>
        <taxon>Kitasatosporales</taxon>
        <taxon>Streptomycetaceae</taxon>
        <taxon>Streptomyces</taxon>
    </lineage>
</organism>
<evidence type="ECO:0000256" key="1">
    <source>
        <dbReference type="ARBA" id="ARBA00008520"/>
    </source>
</evidence>
<evidence type="ECO:0000256" key="2">
    <source>
        <dbReference type="ARBA" id="ARBA00022448"/>
    </source>
</evidence>
<dbReference type="AlphaFoldDB" id="A0A640T096"/>
<dbReference type="Pfam" id="PF13416">
    <property type="entry name" value="SBP_bac_8"/>
    <property type="match status" value="1"/>
</dbReference>
<feature type="compositionally biased region" description="Basic and acidic residues" evidence="3">
    <location>
        <begin position="1"/>
        <end position="26"/>
    </location>
</feature>
<dbReference type="SUPFAM" id="SSF53850">
    <property type="entry name" value="Periplasmic binding protein-like II"/>
    <property type="match status" value="1"/>
</dbReference>
<feature type="region of interest" description="Disordered" evidence="3">
    <location>
        <begin position="1"/>
        <end position="33"/>
    </location>
</feature>
<keyword evidence="5" id="KW-1185">Reference proteome</keyword>
<sequence>MGRRLDRMGRDRMGRDRTSRDRTGRDRRGRAAGRAVAGVGMIAALALALAGCGSGGGAKKDDEGGGGGKGGSTAPTVRLPSLKGEKLQVTAVWTGPERDNFGKVLEEFEKRTGATVDFVPSGDDMAGFIGSKIAGGGPPDVAMLQQVGVLNEFAGKGWLKPLGAGAKAQLAKNYAKGWQDLGAHKGTPYGVYFKASNKSLVWYNARAFDNAGAKEPKTWPDFVKAAEVIAESGVEPVSVGGADGWTLTDWFENIYLSQAGPGKYDQLAQHRIKWTDPTVKQALTTLGQLFGRKDLLAGGNSGALQTDFPTSVTQTFSGGDAPKAAMVSSADFAAANITQTRARVGTDAKVFPFPAVGAKSPVVTGGDVAVALKDGKASQALLTFLASTDAAKIWAQAGGFISPNKELDQAAYADGVMREIAKALVAAGDDFRFDMSDQAPASFGGKPGQGEWKDLQDFLKNPKDVAGTQAQLEKDAAKSFGH</sequence>
<dbReference type="InterPro" id="IPR050490">
    <property type="entry name" value="Bact_solute-bd_prot1"/>
</dbReference>
<comment type="similarity">
    <text evidence="1">Belongs to the bacterial solute-binding protein 1 family.</text>
</comment>
<gene>
    <name evidence="4" type="ORF">Sgleb_46410</name>
</gene>
<evidence type="ECO:0000256" key="3">
    <source>
        <dbReference type="SAM" id="MobiDB-lite"/>
    </source>
</evidence>
<comment type="caution">
    <text evidence="4">The sequence shown here is derived from an EMBL/GenBank/DDBJ whole genome shotgun (WGS) entry which is preliminary data.</text>
</comment>
<dbReference type="InterPro" id="IPR006059">
    <property type="entry name" value="SBP"/>
</dbReference>
<proteinExistence type="inferred from homology"/>
<dbReference type="PANTHER" id="PTHR43649">
    <property type="entry name" value="ARABINOSE-BINDING PROTEIN-RELATED"/>
    <property type="match status" value="1"/>
</dbReference>